<name>A0ABR0JKB1_9EURO</name>
<evidence type="ECO:0000256" key="3">
    <source>
        <dbReference type="ARBA" id="ARBA00023242"/>
    </source>
</evidence>
<reference evidence="5 6" key="1">
    <citation type="submission" date="2023-08" db="EMBL/GenBank/DDBJ databases">
        <title>Black Yeasts Isolated from many extreme environments.</title>
        <authorList>
            <person name="Coleine C."/>
            <person name="Stajich J.E."/>
            <person name="Selbmann L."/>
        </authorList>
    </citation>
    <scope>NUCLEOTIDE SEQUENCE [LARGE SCALE GENOMIC DNA]</scope>
    <source>
        <strain evidence="5 6">CCFEE 6328</strain>
    </source>
</reference>
<dbReference type="InterPro" id="IPR036882">
    <property type="entry name" value="Alba-like_dom_sf"/>
</dbReference>
<dbReference type="Pfam" id="PF12328">
    <property type="entry name" value="Rpp20"/>
    <property type="match status" value="1"/>
</dbReference>
<feature type="region of interest" description="Disordered" evidence="4">
    <location>
        <begin position="261"/>
        <end position="321"/>
    </location>
</feature>
<feature type="compositionally biased region" description="Basic residues" evidence="4">
    <location>
        <begin position="303"/>
        <end position="312"/>
    </location>
</feature>
<dbReference type="InterPro" id="IPR020241">
    <property type="entry name" value="RNase_P/MRP_Pop7_fungi"/>
</dbReference>
<protein>
    <submittedName>
        <fullName evidence="5">Uncharacterized protein</fullName>
    </submittedName>
</protein>
<dbReference type="Proteomes" id="UP001345691">
    <property type="component" value="Unassembled WGS sequence"/>
</dbReference>
<sequence length="338" mass="37591">MRKDRDISPDLDVQLYHNPRRINVTNFVSQVLKGSLGPCSRNRRKPERHHVVTEKPFGASHLSELFAMSSTPSTPFNISAELAALKHEKKNDALHRLPPNYTVQRRPLNHAPVANIHAGAHVPKVVYISKRTPMMAAVKRVKKMLGLIEKRALQQAGVRMGGRDRNRKIAQANEQIVKDKEDVLVKASGRAMEQALRIGEWFKTKETEFLCNIEVRPGSVSVVDDIVGVENEEEEEKEEETTMTTAIEYGDTTLEMVGGVTTSSTTAEPVQSSEDPKPGKKSAEVDADADDSVGKTGGTTGGTRKRKKRKRPVYNEDDVPEARLRWIKTVEVAISLQG</sequence>
<comment type="subcellular location">
    <subcellularLocation>
        <location evidence="1">Nucleus</location>
    </subcellularLocation>
</comment>
<feature type="compositionally biased region" description="Basic and acidic residues" evidence="4">
    <location>
        <begin position="274"/>
        <end position="284"/>
    </location>
</feature>
<keyword evidence="6" id="KW-1185">Reference proteome</keyword>
<organism evidence="5 6">
    <name type="scientific">Exophiala sideris</name>
    <dbReference type="NCBI Taxonomy" id="1016849"/>
    <lineage>
        <taxon>Eukaryota</taxon>
        <taxon>Fungi</taxon>
        <taxon>Dikarya</taxon>
        <taxon>Ascomycota</taxon>
        <taxon>Pezizomycotina</taxon>
        <taxon>Eurotiomycetes</taxon>
        <taxon>Chaetothyriomycetidae</taxon>
        <taxon>Chaetothyriales</taxon>
        <taxon>Herpotrichiellaceae</taxon>
        <taxon>Exophiala</taxon>
    </lineage>
</organism>
<evidence type="ECO:0000313" key="5">
    <source>
        <dbReference type="EMBL" id="KAK5066165.1"/>
    </source>
</evidence>
<accession>A0ABR0JKB1</accession>
<evidence type="ECO:0000256" key="1">
    <source>
        <dbReference type="ARBA" id="ARBA00004123"/>
    </source>
</evidence>
<evidence type="ECO:0000256" key="4">
    <source>
        <dbReference type="SAM" id="MobiDB-lite"/>
    </source>
</evidence>
<dbReference type="Gene3D" id="3.30.110.20">
    <property type="entry name" value="Alba-like domain"/>
    <property type="match status" value="1"/>
</dbReference>
<evidence type="ECO:0000313" key="6">
    <source>
        <dbReference type="Proteomes" id="UP001345691"/>
    </source>
</evidence>
<dbReference type="InterPro" id="IPR014612">
    <property type="entry name" value="Pop7/Rpp20"/>
</dbReference>
<feature type="compositionally biased region" description="Polar residues" evidence="4">
    <location>
        <begin position="261"/>
        <end position="273"/>
    </location>
</feature>
<gene>
    <name evidence="5" type="ORF">LTR69_002683</name>
</gene>
<dbReference type="EMBL" id="JAVRRF010000004">
    <property type="protein sequence ID" value="KAK5066165.1"/>
    <property type="molecule type" value="Genomic_DNA"/>
</dbReference>
<dbReference type="PANTHER" id="PTHR28256">
    <property type="entry name" value="RIBONUCLEASES P/MRP PROTEIN SUBUNIT POP7"/>
    <property type="match status" value="1"/>
</dbReference>
<proteinExistence type="predicted"/>
<evidence type="ECO:0000256" key="2">
    <source>
        <dbReference type="ARBA" id="ARBA00022694"/>
    </source>
</evidence>
<keyword evidence="3" id="KW-0539">Nucleus</keyword>
<comment type="caution">
    <text evidence="5">The sequence shown here is derived from an EMBL/GenBank/DDBJ whole genome shotgun (WGS) entry which is preliminary data.</text>
</comment>
<keyword evidence="2" id="KW-0819">tRNA processing</keyword>
<dbReference type="PANTHER" id="PTHR28256:SF1">
    <property type="entry name" value="RIBONUCLEASES P_MRP PROTEIN SUBUNIT POP7"/>
    <property type="match status" value="1"/>
</dbReference>